<reference evidence="8" key="1">
    <citation type="submission" date="2023-07" db="EMBL/GenBank/DDBJ databases">
        <title>Whole Genome Sequencing of Colonoscopy isolates.</title>
        <authorList>
            <person name="Surve S.V."/>
            <person name="Valls R.A."/>
            <person name="Barrak K.E."/>
            <person name="Gardner T.B."/>
            <person name="O'Toole G.A."/>
        </authorList>
    </citation>
    <scope>NUCLEOTIDE SEQUENCE</scope>
    <source>
        <strain evidence="8">GP0003</strain>
    </source>
</reference>
<evidence type="ECO:0000259" key="6">
    <source>
        <dbReference type="Pfam" id="PF00370"/>
    </source>
</evidence>
<evidence type="ECO:0000256" key="4">
    <source>
        <dbReference type="ARBA" id="ARBA00022777"/>
    </source>
</evidence>
<dbReference type="PIRSF" id="PIRSF000538">
    <property type="entry name" value="GlpK"/>
    <property type="match status" value="1"/>
</dbReference>
<name>A0ABD4ZYS3_9LACO</name>
<dbReference type="SUPFAM" id="SSF53067">
    <property type="entry name" value="Actin-like ATPase domain"/>
    <property type="match status" value="2"/>
</dbReference>
<feature type="domain" description="Carbohydrate kinase FGGY C-terminal" evidence="7">
    <location>
        <begin position="261"/>
        <end position="448"/>
    </location>
</feature>
<organism evidence="8 9">
    <name type="scientific">Lactobacillus paragasseri</name>
    <dbReference type="NCBI Taxonomy" id="2107999"/>
    <lineage>
        <taxon>Bacteria</taxon>
        <taxon>Bacillati</taxon>
        <taxon>Bacillota</taxon>
        <taxon>Bacilli</taxon>
        <taxon>Lactobacillales</taxon>
        <taxon>Lactobacillaceae</taxon>
        <taxon>Lactobacillus</taxon>
    </lineage>
</organism>
<dbReference type="PANTHER" id="PTHR10196">
    <property type="entry name" value="SUGAR KINASE"/>
    <property type="match status" value="1"/>
</dbReference>
<protein>
    <submittedName>
        <fullName evidence="8">FGGY family carbohydrate kinase</fullName>
    </submittedName>
</protein>
<dbReference type="InterPro" id="IPR018485">
    <property type="entry name" value="FGGY_C"/>
</dbReference>
<dbReference type="RefSeq" id="WP_262333958.1">
    <property type="nucleotide sequence ID" value="NZ_JANZQG010000004.1"/>
</dbReference>
<sequence length="483" mass="54062">MTKKYVLAIDQSTQGTKAILVDHRNQIFWKNSLPHKQIINEDGWVSHDLNEIRANLTTLFKQVLKKVTADQIESLAITNQRESAAAWSRKTGEPLCRTIVWQDNRAEKLISRISYPELTDKVKNSTGLALSPYFTGAKWGWMLLNEPRVVQAQANNDLCLGTMDTWLVFQLTNGQSFKTEPSNACRTQLMNIKTCNWDQELVEIFGIDINDLPDIVDSNSNFGETDLFGLLPHKIPILSVLGDSQAALFAHGCFETGDFKVTFGTGSSVMLNIGKKLPNNFNNQLNTSLAWSINGQKSYVLEGNINYAGACVTWLKDKLHLIQDPAETANLALTANPSDHTLLIPAFAGLGAPYWLPDMKAAFVNMTATTGKKELVRATLNSLVYQINDILHAFHQLSPKVNDEIHTDGGMIKNKYLMQYLSNITQKNVKIANISELSALGSAMNAMHHFDGMQYSKTYTPRINKNTAKDYCNEWTTWIKKLA</sequence>
<comment type="similarity">
    <text evidence="1">Belongs to the FGGY kinase family.</text>
</comment>
<evidence type="ECO:0000256" key="5">
    <source>
        <dbReference type="ARBA" id="ARBA00022840"/>
    </source>
</evidence>
<dbReference type="CDD" id="cd07769">
    <property type="entry name" value="ASKHA_NBD_FGGY_GK"/>
    <property type="match status" value="1"/>
</dbReference>
<evidence type="ECO:0000256" key="1">
    <source>
        <dbReference type="ARBA" id="ARBA00009156"/>
    </source>
</evidence>
<evidence type="ECO:0000313" key="9">
    <source>
        <dbReference type="Proteomes" id="UP001169713"/>
    </source>
</evidence>
<feature type="domain" description="Carbohydrate kinase FGGY N-terminal" evidence="6">
    <location>
        <begin position="5"/>
        <end position="249"/>
    </location>
</feature>
<dbReference type="Proteomes" id="UP001169713">
    <property type="component" value="Unassembled WGS sequence"/>
</dbReference>
<keyword evidence="2" id="KW-0808">Transferase</keyword>
<evidence type="ECO:0000259" key="7">
    <source>
        <dbReference type="Pfam" id="PF02782"/>
    </source>
</evidence>
<dbReference type="InterPro" id="IPR043129">
    <property type="entry name" value="ATPase_NBD"/>
</dbReference>
<dbReference type="Pfam" id="PF00370">
    <property type="entry name" value="FGGY_N"/>
    <property type="match status" value="1"/>
</dbReference>
<dbReference type="Pfam" id="PF02782">
    <property type="entry name" value="FGGY_C"/>
    <property type="match status" value="1"/>
</dbReference>
<dbReference type="InterPro" id="IPR018484">
    <property type="entry name" value="FGGY_N"/>
</dbReference>
<dbReference type="AlphaFoldDB" id="A0ABD4ZYS3"/>
<dbReference type="GO" id="GO:0005524">
    <property type="term" value="F:ATP binding"/>
    <property type="evidence" value="ECO:0007669"/>
    <property type="project" value="UniProtKB-KW"/>
</dbReference>
<keyword evidence="4 8" id="KW-0418">Kinase</keyword>
<dbReference type="Gene3D" id="3.30.420.40">
    <property type="match status" value="2"/>
</dbReference>
<evidence type="ECO:0000256" key="2">
    <source>
        <dbReference type="ARBA" id="ARBA00022679"/>
    </source>
</evidence>
<evidence type="ECO:0000256" key="3">
    <source>
        <dbReference type="ARBA" id="ARBA00022741"/>
    </source>
</evidence>
<dbReference type="PANTHER" id="PTHR10196:SF69">
    <property type="entry name" value="GLYCEROL KINASE"/>
    <property type="match status" value="1"/>
</dbReference>
<gene>
    <name evidence="8" type="ORF">Q4436_00855</name>
</gene>
<dbReference type="InterPro" id="IPR000577">
    <property type="entry name" value="Carb_kinase_FGGY"/>
</dbReference>
<comment type="caution">
    <text evidence="8">The sequence shown here is derived from an EMBL/GenBank/DDBJ whole genome shotgun (WGS) entry which is preliminary data.</text>
</comment>
<keyword evidence="3" id="KW-0547">Nucleotide-binding</keyword>
<accession>A0ABD4ZYS3</accession>
<dbReference type="GO" id="GO:0016301">
    <property type="term" value="F:kinase activity"/>
    <property type="evidence" value="ECO:0007669"/>
    <property type="project" value="UniProtKB-KW"/>
</dbReference>
<keyword evidence="5" id="KW-0067">ATP-binding</keyword>
<proteinExistence type="inferred from homology"/>
<evidence type="ECO:0000313" key="8">
    <source>
        <dbReference type="EMBL" id="MDO6360668.1"/>
    </source>
</evidence>
<dbReference type="EMBL" id="JAUONS010000001">
    <property type="protein sequence ID" value="MDO6360668.1"/>
    <property type="molecule type" value="Genomic_DNA"/>
</dbReference>